<dbReference type="PATRIC" id="fig|189381.12.peg.2481"/>
<dbReference type="InterPro" id="IPR036890">
    <property type="entry name" value="HATPase_C_sf"/>
</dbReference>
<dbReference type="GO" id="GO:0000155">
    <property type="term" value="F:phosphorelay sensor kinase activity"/>
    <property type="evidence" value="ECO:0007669"/>
    <property type="project" value="InterPro"/>
</dbReference>
<dbReference type="InterPro" id="IPR003660">
    <property type="entry name" value="HAMP_dom"/>
</dbReference>
<keyword evidence="12" id="KW-0902">Two-component regulatory system</keyword>
<comment type="subcellular location">
    <subcellularLocation>
        <location evidence="2">Cell membrane</location>
        <topology evidence="2">Multi-pass membrane protein</topology>
    </subcellularLocation>
</comment>
<dbReference type="Proteomes" id="UP000037405">
    <property type="component" value="Unassembled WGS sequence"/>
</dbReference>
<comment type="catalytic activity">
    <reaction evidence="1">
        <text>ATP + protein L-histidine = ADP + protein N-phospho-L-histidine.</text>
        <dbReference type="EC" id="2.7.13.3"/>
    </reaction>
</comment>
<dbReference type="GO" id="GO:0005524">
    <property type="term" value="F:ATP binding"/>
    <property type="evidence" value="ECO:0007669"/>
    <property type="project" value="UniProtKB-KW"/>
</dbReference>
<name>A0A0M0G5H1_9BACI</name>
<keyword evidence="10" id="KW-0067">ATP-binding</keyword>
<evidence type="ECO:0000256" key="7">
    <source>
        <dbReference type="ARBA" id="ARBA00022692"/>
    </source>
</evidence>
<evidence type="ECO:0000256" key="3">
    <source>
        <dbReference type="ARBA" id="ARBA00012438"/>
    </source>
</evidence>
<keyword evidence="7 14" id="KW-0812">Transmembrane</keyword>
<keyword evidence="11 14" id="KW-1133">Transmembrane helix</keyword>
<evidence type="ECO:0000256" key="13">
    <source>
        <dbReference type="ARBA" id="ARBA00023136"/>
    </source>
</evidence>
<evidence type="ECO:0000256" key="10">
    <source>
        <dbReference type="ARBA" id="ARBA00022840"/>
    </source>
</evidence>
<dbReference type="PANTHER" id="PTHR45528">
    <property type="entry name" value="SENSOR HISTIDINE KINASE CPXA"/>
    <property type="match status" value="1"/>
</dbReference>
<dbReference type="Gene3D" id="1.10.287.130">
    <property type="match status" value="1"/>
</dbReference>
<dbReference type="Pfam" id="PF00512">
    <property type="entry name" value="HisKA"/>
    <property type="match status" value="1"/>
</dbReference>
<feature type="domain" description="HAMP" evidence="16">
    <location>
        <begin position="189"/>
        <end position="241"/>
    </location>
</feature>
<evidence type="ECO:0000259" key="16">
    <source>
        <dbReference type="PROSITE" id="PS50885"/>
    </source>
</evidence>
<dbReference type="SUPFAM" id="SSF158472">
    <property type="entry name" value="HAMP domain-like"/>
    <property type="match status" value="1"/>
</dbReference>
<dbReference type="AlphaFoldDB" id="A0A0M0G5H1"/>
<dbReference type="SMART" id="SM00388">
    <property type="entry name" value="HisKA"/>
    <property type="match status" value="1"/>
</dbReference>
<evidence type="ECO:0000256" key="2">
    <source>
        <dbReference type="ARBA" id="ARBA00004651"/>
    </source>
</evidence>
<keyword evidence="6" id="KW-0808">Transferase</keyword>
<evidence type="ECO:0000256" key="1">
    <source>
        <dbReference type="ARBA" id="ARBA00000085"/>
    </source>
</evidence>
<protein>
    <recommendedName>
        <fullName evidence="3">histidine kinase</fullName>
        <ecNumber evidence="3">2.7.13.3</ecNumber>
    </recommendedName>
</protein>
<dbReference type="RefSeq" id="WP_053428381.1">
    <property type="nucleotide sequence ID" value="NZ_LGUE01000004.1"/>
</dbReference>
<dbReference type="CDD" id="cd00082">
    <property type="entry name" value="HisKA"/>
    <property type="match status" value="1"/>
</dbReference>
<dbReference type="InterPro" id="IPR003661">
    <property type="entry name" value="HisK_dim/P_dom"/>
</dbReference>
<dbReference type="PRINTS" id="PR00344">
    <property type="entry name" value="BCTRLSENSOR"/>
</dbReference>
<feature type="domain" description="Histidine kinase" evidence="15">
    <location>
        <begin position="256"/>
        <end position="469"/>
    </location>
</feature>
<keyword evidence="18" id="KW-1185">Reference proteome</keyword>
<sequence>MRFLPLKLNLNVRLILIFIACLAAATVTFFLTVFYFTPLEDYRKQERVNNQVEKVLADWKASLEAGNVSLSDSKGIEEAIGTVKDQHEEWGFLVTDAEGDVTYRTGKLYSEDLPKLLEQKLRNDYSSGRDEKQAPFISTAMFQEGLGYVVIEAPSRLKAINPTTYNQQLLLAFSLAVVVFLVLFVLFMRPVTRYIEQIESGIGRIVDHDWTYEIPVKGKDELSSLAANINWMTDQLRLRFERERELEQSKSELITNLSHDLRTPLTSIIGYLQLAKDQKSPGDKGYVDTTYRLSLKLKGLMDELFEYTKLTHHQVELQTDRVDFAALLHQLVGEYTPILEGKGLHVEMDVPEDPVLVTVDIEKMIRVFDNLLSNVEKYSLEGTINLRMRVEGDQVLTSLSNPSDPVDPEELHRLFDQFYRLDEARSTKIAGSGLGLAIAKRIVELHDGEIWAESGEGKLTVWVALKVRG</sequence>
<feature type="transmembrane region" description="Helical" evidence="14">
    <location>
        <begin position="169"/>
        <end position="188"/>
    </location>
</feature>
<dbReference type="PANTHER" id="PTHR45528:SF8">
    <property type="entry name" value="HISTIDINE KINASE"/>
    <property type="match status" value="1"/>
</dbReference>
<evidence type="ECO:0000259" key="15">
    <source>
        <dbReference type="PROSITE" id="PS50109"/>
    </source>
</evidence>
<dbReference type="EMBL" id="LGUE01000004">
    <property type="protein sequence ID" value="KON84782.1"/>
    <property type="molecule type" value="Genomic_DNA"/>
</dbReference>
<dbReference type="InterPro" id="IPR004358">
    <property type="entry name" value="Sig_transdc_His_kin-like_C"/>
</dbReference>
<reference evidence="18" key="1">
    <citation type="submission" date="2015-07" db="EMBL/GenBank/DDBJ databases">
        <title>Fjat-14235 jcm11544.</title>
        <authorList>
            <person name="Liu B."/>
            <person name="Wang J."/>
            <person name="Zhu Y."/>
            <person name="Liu G."/>
            <person name="Chen Q."/>
            <person name="Chen Z."/>
            <person name="Lan J."/>
            <person name="Che J."/>
            <person name="Ge C."/>
            <person name="Shi H."/>
            <person name="Pan Z."/>
            <person name="Liu X."/>
        </authorList>
    </citation>
    <scope>NUCLEOTIDE SEQUENCE [LARGE SCALE GENOMIC DNA]</scope>
    <source>
        <strain evidence="18">JCM 11544</strain>
    </source>
</reference>
<dbReference type="FunFam" id="3.30.565.10:FF:000006">
    <property type="entry name" value="Sensor histidine kinase WalK"/>
    <property type="match status" value="1"/>
</dbReference>
<keyword evidence="8" id="KW-0547">Nucleotide-binding</keyword>
<evidence type="ECO:0000313" key="18">
    <source>
        <dbReference type="Proteomes" id="UP000037405"/>
    </source>
</evidence>
<evidence type="ECO:0000256" key="4">
    <source>
        <dbReference type="ARBA" id="ARBA00022475"/>
    </source>
</evidence>
<feature type="transmembrane region" description="Helical" evidence="14">
    <location>
        <begin position="12"/>
        <end position="37"/>
    </location>
</feature>
<dbReference type="Pfam" id="PF02518">
    <property type="entry name" value="HATPase_c"/>
    <property type="match status" value="1"/>
</dbReference>
<dbReference type="InterPro" id="IPR050398">
    <property type="entry name" value="HssS/ArlS-like"/>
</dbReference>
<dbReference type="InterPro" id="IPR005467">
    <property type="entry name" value="His_kinase_dom"/>
</dbReference>
<keyword evidence="13 14" id="KW-0472">Membrane</keyword>
<evidence type="ECO:0000256" key="5">
    <source>
        <dbReference type="ARBA" id="ARBA00022553"/>
    </source>
</evidence>
<proteinExistence type="predicted"/>
<gene>
    <name evidence="17" type="ORF">AF331_12245</name>
</gene>
<evidence type="ECO:0000256" key="6">
    <source>
        <dbReference type="ARBA" id="ARBA00022679"/>
    </source>
</evidence>
<dbReference type="Gene3D" id="6.10.340.10">
    <property type="match status" value="1"/>
</dbReference>
<evidence type="ECO:0000313" key="17">
    <source>
        <dbReference type="EMBL" id="KON84782.1"/>
    </source>
</evidence>
<dbReference type="CDD" id="cd06225">
    <property type="entry name" value="HAMP"/>
    <property type="match status" value="1"/>
</dbReference>
<dbReference type="Gene3D" id="3.30.565.10">
    <property type="entry name" value="Histidine kinase-like ATPase, C-terminal domain"/>
    <property type="match status" value="1"/>
</dbReference>
<keyword evidence="4" id="KW-1003">Cell membrane</keyword>
<dbReference type="STRING" id="189381.GCA_900166615_01446"/>
<organism evidence="17 18">
    <name type="scientific">Rossellomorea marisflavi</name>
    <dbReference type="NCBI Taxonomy" id="189381"/>
    <lineage>
        <taxon>Bacteria</taxon>
        <taxon>Bacillati</taxon>
        <taxon>Bacillota</taxon>
        <taxon>Bacilli</taxon>
        <taxon>Bacillales</taxon>
        <taxon>Bacillaceae</taxon>
        <taxon>Rossellomorea</taxon>
    </lineage>
</organism>
<comment type="caution">
    <text evidence="17">The sequence shown here is derived from an EMBL/GenBank/DDBJ whole genome shotgun (WGS) entry which is preliminary data.</text>
</comment>
<dbReference type="GO" id="GO:0005886">
    <property type="term" value="C:plasma membrane"/>
    <property type="evidence" value="ECO:0007669"/>
    <property type="project" value="UniProtKB-SubCell"/>
</dbReference>
<dbReference type="EC" id="2.7.13.3" evidence="3"/>
<evidence type="ECO:0000256" key="11">
    <source>
        <dbReference type="ARBA" id="ARBA00022989"/>
    </source>
</evidence>
<dbReference type="PROSITE" id="PS50109">
    <property type="entry name" value="HIS_KIN"/>
    <property type="match status" value="1"/>
</dbReference>
<dbReference type="SUPFAM" id="SSF47384">
    <property type="entry name" value="Homodimeric domain of signal transducing histidine kinase"/>
    <property type="match status" value="1"/>
</dbReference>
<accession>A0A0M0G5H1</accession>
<dbReference type="Pfam" id="PF00672">
    <property type="entry name" value="HAMP"/>
    <property type="match status" value="1"/>
</dbReference>
<evidence type="ECO:0000256" key="8">
    <source>
        <dbReference type="ARBA" id="ARBA00022741"/>
    </source>
</evidence>
<dbReference type="InterPro" id="IPR036097">
    <property type="entry name" value="HisK_dim/P_sf"/>
</dbReference>
<evidence type="ECO:0000256" key="12">
    <source>
        <dbReference type="ARBA" id="ARBA00023012"/>
    </source>
</evidence>
<dbReference type="PROSITE" id="PS50885">
    <property type="entry name" value="HAMP"/>
    <property type="match status" value="1"/>
</dbReference>
<evidence type="ECO:0000256" key="14">
    <source>
        <dbReference type="SAM" id="Phobius"/>
    </source>
</evidence>
<dbReference type="SMART" id="SM00387">
    <property type="entry name" value="HATPase_c"/>
    <property type="match status" value="1"/>
</dbReference>
<dbReference type="SUPFAM" id="SSF55874">
    <property type="entry name" value="ATPase domain of HSP90 chaperone/DNA topoisomerase II/histidine kinase"/>
    <property type="match status" value="1"/>
</dbReference>
<dbReference type="InterPro" id="IPR003594">
    <property type="entry name" value="HATPase_dom"/>
</dbReference>
<evidence type="ECO:0000256" key="9">
    <source>
        <dbReference type="ARBA" id="ARBA00022777"/>
    </source>
</evidence>
<keyword evidence="9" id="KW-0418">Kinase</keyword>
<dbReference type="OrthoDB" id="9792991at2"/>
<dbReference type="SMART" id="SM00304">
    <property type="entry name" value="HAMP"/>
    <property type="match status" value="1"/>
</dbReference>
<keyword evidence="5" id="KW-0597">Phosphoprotein</keyword>